<evidence type="ECO:0000256" key="1">
    <source>
        <dbReference type="ARBA" id="ARBA00004651"/>
    </source>
</evidence>
<feature type="transmembrane region" description="Helical" evidence="9">
    <location>
        <begin position="173"/>
        <end position="193"/>
    </location>
</feature>
<dbReference type="InterPro" id="IPR050879">
    <property type="entry name" value="Acyltransferase_3"/>
</dbReference>
<protein>
    <submittedName>
        <fullName evidence="11">Acetyltransferase</fullName>
    </submittedName>
</protein>
<feature type="transmembrane region" description="Helical" evidence="9">
    <location>
        <begin position="308"/>
        <end position="326"/>
    </location>
</feature>
<feature type="transmembrane region" description="Helical" evidence="9">
    <location>
        <begin position="238"/>
        <end position="258"/>
    </location>
</feature>
<dbReference type="Pfam" id="PF01757">
    <property type="entry name" value="Acyl_transf_3"/>
    <property type="match status" value="1"/>
</dbReference>
<evidence type="ECO:0000256" key="3">
    <source>
        <dbReference type="ARBA" id="ARBA00022679"/>
    </source>
</evidence>
<dbReference type="RefSeq" id="WP_114569028.1">
    <property type="nucleotide sequence ID" value="NZ_CABMMS010000005.1"/>
</dbReference>
<dbReference type="GO" id="GO:0005886">
    <property type="term" value="C:plasma membrane"/>
    <property type="evidence" value="ECO:0007669"/>
    <property type="project" value="UniProtKB-SubCell"/>
</dbReference>
<dbReference type="PANTHER" id="PTHR23028">
    <property type="entry name" value="ACETYLTRANSFERASE"/>
    <property type="match status" value="1"/>
</dbReference>
<dbReference type="OrthoDB" id="3404679at2"/>
<comment type="subcellular location">
    <subcellularLocation>
        <location evidence="1">Cell membrane</location>
        <topology evidence="1">Multi-pass membrane protein</topology>
    </subcellularLocation>
</comment>
<dbReference type="GeneID" id="78359913"/>
<keyword evidence="2" id="KW-1003">Cell membrane</keyword>
<feature type="transmembrane region" description="Helical" evidence="9">
    <location>
        <begin position="205"/>
        <end position="226"/>
    </location>
</feature>
<keyword evidence="3" id="KW-0808">Transferase</keyword>
<name>A0A369LZH6_9ACTN</name>
<dbReference type="Proteomes" id="UP000254000">
    <property type="component" value="Unassembled WGS sequence"/>
</dbReference>
<evidence type="ECO:0000256" key="6">
    <source>
        <dbReference type="ARBA" id="ARBA00023136"/>
    </source>
</evidence>
<dbReference type="EMBL" id="PPTS01000005">
    <property type="protein sequence ID" value="RDB64931.1"/>
    <property type="molecule type" value="Genomic_DNA"/>
</dbReference>
<dbReference type="InterPro" id="IPR002656">
    <property type="entry name" value="Acyl_transf_3_dom"/>
</dbReference>
<feature type="transmembrane region" description="Helical" evidence="9">
    <location>
        <begin position="78"/>
        <end position="101"/>
    </location>
</feature>
<evidence type="ECO:0000256" key="5">
    <source>
        <dbReference type="ARBA" id="ARBA00022989"/>
    </source>
</evidence>
<dbReference type="GO" id="GO:0016747">
    <property type="term" value="F:acyltransferase activity, transferring groups other than amino-acyl groups"/>
    <property type="evidence" value="ECO:0007669"/>
    <property type="project" value="InterPro"/>
</dbReference>
<dbReference type="CDD" id="cd01840">
    <property type="entry name" value="SGNH_hydrolase_yrhL_like"/>
    <property type="match status" value="1"/>
</dbReference>
<keyword evidence="7" id="KW-0012">Acyltransferase</keyword>
<sequence>MSGSKSRYIPALDGLRAFAVLAVIAYHMRMPWAPGGLLGVTVFFVLSGYLITSLLLIEYDDTGKIDLPHFWLRRIRRLVPAIVLVIVCTAVLCTLFNHALLTKMRPDVLPSLLFFNNWWQIFHDVSYFEALGAPSPLAHFWSLAIEEQFYLVWPVALFAALKLGAKKGTVRNAVLVLAALSALEMALLFNPAADPSRVYYGTDTRAFSLLIGAWLAFVWPSHLLGAKSGVRLTKRERSVLDGVGAAALAGLLLLVVFSNGFSPFLYRGGLVLCSVLTAVVIAVMVHPASVIGRVAGARPLVWIGKRSYGIYLWHYPLLLLMDPGGIGDTPWWLYLLQLAAVFGCAALSYRFVENPFRHGAFGRLVKKIRSGEASLPDWLRTHAVGAVGAGALVVVAAGGLALVPPTSALEGGDLLKQAEQGQAAPSGQAQAEPSGQPQEEGPSQASSGSAPVADEQPKLDVLMIGDSVSVRSIPYFQERFPHGAIDAAVNRQIYVGQEVYDSYRDQGLVGGIVVLALGTNGPATDGQLDEIVADVGADKQLWLVNTRSPQDWVSSTNDVLASAAERYGNVHLIDWFGASSGRDELFDGDGTHLTEEGAHVYVDLVYDAVADYLPQHADDAAQPTVQTSADLALAEITGAYRSALDAASRNLLSPIRR</sequence>
<dbReference type="Gene3D" id="3.40.50.1110">
    <property type="entry name" value="SGNH hydrolase"/>
    <property type="match status" value="1"/>
</dbReference>
<feature type="domain" description="Acyltransferase 3" evidence="10">
    <location>
        <begin position="10"/>
        <end position="349"/>
    </location>
</feature>
<keyword evidence="12" id="KW-1185">Reference proteome</keyword>
<comment type="caution">
    <text evidence="11">The sequence shown here is derived from an EMBL/GenBank/DDBJ whole genome shotgun (WGS) entry which is preliminary data.</text>
</comment>
<evidence type="ECO:0000256" key="2">
    <source>
        <dbReference type="ARBA" id="ARBA00022475"/>
    </source>
</evidence>
<feature type="transmembrane region" description="Helical" evidence="9">
    <location>
        <begin position="140"/>
        <end position="161"/>
    </location>
</feature>
<dbReference type="SUPFAM" id="SSF52266">
    <property type="entry name" value="SGNH hydrolase"/>
    <property type="match status" value="1"/>
</dbReference>
<evidence type="ECO:0000256" key="9">
    <source>
        <dbReference type="SAM" id="Phobius"/>
    </source>
</evidence>
<dbReference type="InterPro" id="IPR036514">
    <property type="entry name" value="SGNH_hydro_sf"/>
</dbReference>
<gene>
    <name evidence="11" type="ORF">C1877_09445</name>
</gene>
<evidence type="ECO:0000256" key="7">
    <source>
        <dbReference type="ARBA" id="ARBA00023315"/>
    </source>
</evidence>
<dbReference type="GO" id="GO:0009103">
    <property type="term" value="P:lipopolysaccharide biosynthetic process"/>
    <property type="evidence" value="ECO:0007669"/>
    <property type="project" value="TreeGrafter"/>
</dbReference>
<feature type="compositionally biased region" description="Low complexity" evidence="8">
    <location>
        <begin position="418"/>
        <end position="434"/>
    </location>
</feature>
<evidence type="ECO:0000313" key="11">
    <source>
        <dbReference type="EMBL" id="RDB64931.1"/>
    </source>
</evidence>
<proteinExistence type="predicted"/>
<feature type="transmembrane region" description="Helical" evidence="9">
    <location>
        <begin position="35"/>
        <end position="57"/>
    </location>
</feature>
<keyword evidence="4 9" id="KW-0812">Transmembrane</keyword>
<organism evidence="11 12">
    <name type="scientific">Gordonibacter pamelaeae</name>
    <dbReference type="NCBI Taxonomy" id="471189"/>
    <lineage>
        <taxon>Bacteria</taxon>
        <taxon>Bacillati</taxon>
        <taxon>Actinomycetota</taxon>
        <taxon>Coriobacteriia</taxon>
        <taxon>Eggerthellales</taxon>
        <taxon>Eggerthellaceae</taxon>
        <taxon>Gordonibacter</taxon>
    </lineage>
</organism>
<dbReference type="PANTHER" id="PTHR23028:SF53">
    <property type="entry name" value="ACYL_TRANSF_3 DOMAIN-CONTAINING PROTEIN"/>
    <property type="match status" value="1"/>
</dbReference>
<keyword evidence="6 9" id="KW-0472">Membrane</keyword>
<reference evidence="11 12" key="1">
    <citation type="journal article" date="2018" name="Elife">
        <title>Discovery and characterization of a prevalent human gut bacterial enzyme sufficient for the inactivation of a family of plant toxins.</title>
        <authorList>
            <person name="Koppel N."/>
            <person name="Bisanz J.E."/>
            <person name="Pandelia M.E."/>
            <person name="Turnbaugh P.J."/>
            <person name="Balskus E.P."/>
        </authorList>
    </citation>
    <scope>NUCLEOTIDE SEQUENCE [LARGE SCALE GENOMIC DNA]</scope>
    <source>
        <strain evidence="11 12">3C</strain>
    </source>
</reference>
<feature type="compositionally biased region" description="Polar residues" evidence="8">
    <location>
        <begin position="435"/>
        <end position="449"/>
    </location>
</feature>
<evidence type="ECO:0000256" key="8">
    <source>
        <dbReference type="SAM" id="MobiDB-lite"/>
    </source>
</evidence>
<dbReference type="AlphaFoldDB" id="A0A369LZH6"/>
<evidence type="ECO:0000256" key="4">
    <source>
        <dbReference type="ARBA" id="ARBA00022692"/>
    </source>
</evidence>
<feature type="transmembrane region" description="Helical" evidence="9">
    <location>
        <begin position="383"/>
        <end position="403"/>
    </location>
</feature>
<keyword evidence="5 9" id="KW-1133">Transmembrane helix</keyword>
<feature type="transmembrane region" description="Helical" evidence="9">
    <location>
        <begin position="332"/>
        <end position="352"/>
    </location>
</feature>
<evidence type="ECO:0000313" key="12">
    <source>
        <dbReference type="Proteomes" id="UP000254000"/>
    </source>
</evidence>
<evidence type="ECO:0000259" key="10">
    <source>
        <dbReference type="Pfam" id="PF01757"/>
    </source>
</evidence>
<accession>A0A369LZH6</accession>
<feature type="transmembrane region" description="Helical" evidence="9">
    <location>
        <begin position="264"/>
        <end position="287"/>
    </location>
</feature>
<feature type="region of interest" description="Disordered" evidence="8">
    <location>
        <begin position="418"/>
        <end position="452"/>
    </location>
</feature>